<proteinExistence type="predicted"/>
<dbReference type="Pfam" id="PF13583">
    <property type="entry name" value="Reprolysin_4"/>
    <property type="match status" value="1"/>
</dbReference>
<sequence>MFKWAISALAVLVFSASALAQNALLTREGDDGPGYTGLSASALDAVPGDTVTLTLPDGEYAVAFDRSGEENGTRVWVGHLAEAGEPYRLILTEGPGAAFAYLATPNGAWRLAPAAAGQASIWQRDHGAPLEPDTDYLSPVLTDRELPDISLDETAIARAVATGSNGTIDIAIVYTDGMRSFYGMGLMTRLQHLVNVLDQALIDSDTGLRARFAGATPVPGVWTETTSTLESIDDLFAGASFGHPGSEPDVNGGECSNGPGGCINNGDLSSLLEWRNALGADVVVMLRRYWRAQQTYCGVAYVPGFGAEEVITPEEDWVLGIAVTGDGPDGNGTAANCGDLTFAHEVGHNLGSTHNVENTSSPAVFLYSYGHRIDCSIRTIMAYDSRRSGVNCNTTNYANEAWVPRFSNPGHSDCFGQTCGAPHLAGSPGDDTTTPTDNARSIRTAGFNVRDYRPEGMPVVSAILPYSRTVAQGTPATAFLAIINPASSGSVAEDCGLELHGASPGQFVFRPTDPATNLPSAPEGTRVDIPAGGLQTFVFSLTRPSAEAFSDLRIDTVCANRAPAPSHAGVNTFRFSSTSLSLPDIVALAATMGNNGIVELPAGGGAGAFSVASINLRSLGTVNVTPQASAGTPSLELLDICRTNAVTGECETGRAASISLTMGTDSTATFAVFVQSSGDIANDPAANRIFVNFTTPGGTYVGATSVAVRTAAQ</sequence>
<evidence type="ECO:0000256" key="1">
    <source>
        <dbReference type="SAM" id="SignalP"/>
    </source>
</evidence>
<dbReference type="Gene3D" id="3.40.390.10">
    <property type="entry name" value="Collagenase (Catalytic Domain)"/>
    <property type="match status" value="1"/>
</dbReference>
<accession>A0ABU7LQ66</accession>
<organism evidence="2 3">
    <name type="scientific">Hyphobacterium lacteum</name>
    <dbReference type="NCBI Taxonomy" id="3116575"/>
    <lineage>
        <taxon>Bacteria</taxon>
        <taxon>Pseudomonadati</taxon>
        <taxon>Pseudomonadota</taxon>
        <taxon>Alphaproteobacteria</taxon>
        <taxon>Maricaulales</taxon>
        <taxon>Maricaulaceae</taxon>
        <taxon>Hyphobacterium</taxon>
    </lineage>
</organism>
<name>A0ABU7LQ66_9PROT</name>
<keyword evidence="1" id="KW-0732">Signal</keyword>
<protein>
    <submittedName>
        <fullName evidence="2">M12 family metallo-peptidase</fullName>
    </submittedName>
</protein>
<feature type="chain" id="PRO_5045765852" evidence="1">
    <location>
        <begin position="21"/>
        <end position="713"/>
    </location>
</feature>
<evidence type="ECO:0000313" key="3">
    <source>
        <dbReference type="Proteomes" id="UP001354971"/>
    </source>
</evidence>
<dbReference type="EMBL" id="JAZDRP010000003">
    <property type="protein sequence ID" value="MEE2526033.1"/>
    <property type="molecule type" value="Genomic_DNA"/>
</dbReference>
<reference evidence="2 3" key="1">
    <citation type="submission" date="2024-01" db="EMBL/GenBank/DDBJ databases">
        <title>Hyphobacterium bacterium isolated from marine sediment.</title>
        <authorList>
            <person name="Zhao S."/>
        </authorList>
    </citation>
    <scope>NUCLEOTIDE SEQUENCE [LARGE SCALE GENOMIC DNA]</scope>
    <source>
        <strain evidence="3">HN65</strain>
    </source>
</reference>
<gene>
    <name evidence="2" type="ORF">V0U79_06615</name>
</gene>
<dbReference type="Proteomes" id="UP001354971">
    <property type="component" value="Unassembled WGS sequence"/>
</dbReference>
<dbReference type="InterPro" id="IPR024079">
    <property type="entry name" value="MetalloPept_cat_dom_sf"/>
</dbReference>
<feature type="signal peptide" evidence="1">
    <location>
        <begin position="1"/>
        <end position="20"/>
    </location>
</feature>
<keyword evidence="3" id="KW-1185">Reference proteome</keyword>
<comment type="caution">
    <text evidence="2">The sequence shown here is derived from an EMBL/GenBank/DDBJ whole genome shotgun (WGS) entry which is preliminary data.</text>
</comment>
<evidence type="ECO:0000313" key="2">
    <source>
        <dbReference type="EMBL" id="MEE2526033.1"/>
    </source>
</evidence>
<dbReference type="SUPFAM" id="SSF55486">
    <property type="entry name" value="Metalloproteases ('zincins'), catalytic domain"/>
    <property type="match status" value="1"/>
</dbReference>
<dbReference type="RefSeq" id="WP_330198692.1">
    <property type="nucleotide sequence ID" value="NZ_JAZDRP010000003.1"/>
</dbReference>